<dbReference type="SUPFAM" id="SSF143081">
    <property type="entry name" value="BB1717-like"/>
    <property type="match status" value="1"/>
</dbReference>
<evidence type="ECO:0000256" key="3">
    <source>
        <dbReference type="ARBA" id="ARBA00022763"/>
    </source>
</evidence>
<protein>
    <recommendedName>
        <fullName evidence="8">Abasic site processing protein</fullName>
        <ecNumber evidence="8">3.4.-.-</ecNumber>
    </recommendedName>
</protein>
<evidence type="ECO:0000313" key="10">
    <source>
        <dbReference type="Proteomes" id="UP000029096"/>
    </source>
</evidence>
<evidence type="ECO:0000256" key="5">
    <source>
        <dbReference type="ARBA" id="ARBA00023124"/>
    </source>
</evidence>
<dbReference type="GO" id="GO:0106300">
    <property type="term" value="P:protein-DNA covalent cross-linking repair"/>
    <property type="evidence" value="ECO:0007669"/>
    <property type="project" value="InterPro"/>
</dbReference>
<dbReference type="PANTHER" id="PTHR13604">
    <property type="entry name" value="DC12-RELATED"/>
    <property type="match status" value="1"/>
</dbReference>
<proteinExistence type="inferred from homology"/>
<dbReference type="Gene3D" id="3.90.1680.10">
    <property type="entry name" value="SOS response associated peptidase-like"/>
    <property type="match status" value="1"/>
</dbReference>
<evidence type="ECO:0000256" key="2">
    <source>
        <dbReference type="ARBA" id="ARBA00022670"/>
    </source>
</evidence>
<sequence>MCRDFAMELDWEAVGTGFAIKDIDLDNLPIPTFSVVPHQTIGVIAQGRDGNRHLTGGHWSFVPRWSPTMKLRFTTYNARMEAAPHTPTYMEATHSARAIIPASGYFEFNRRTPFYFHDATGAPLSMAGLYSWWRGSSAAPWTLTATILTCYAIEGPATVHNRMPLLVPDDMVDDWLDPFKDGAPQLRAIYEGGKQLSSALDFYEVAPLKGTGPKLIEPVHHQQPLSLF</sequence>
<dbReference type="GO" id="GO:0003697">
    <property type="term" value="F:single-stranded DNA binding"/>
    <property type="evidence" value="ECO:0007669"/>
    <property type="project" value="InterPro"/>
</dbReference>
<name>A0A086ZJE3_9BIFI</name>
<evidence type="ECO:0000256" key="8">
    <source>
        <dbReference type="RuleBase" id="RU364100"/>
    </source>
</evidence>
<keyword evidence="2 8" id="KW-0645">Protease</keyword>
<gene>
    <name evidence="9" type="ORF">BBOH_0115</name>
</gene>
<evidence type="ECO:0000256" key="4">
    <source>
        <dbReference type="ARBA" id="ARBA00022801"/>
    </source>
</evidence>
<dbReference type="OrthoDB" id="9782620at2"/>
<dbReference type="EMBL" id="JGYP01000001">
    <property type="protein sequence ID" value="KFI46643.1"/>
    <property type="molecule type" value="Genomic_DNA"/>
</dbReference>
<keyword evidence="6" id="KW-0238">DNA-binding</keyword>
<evidence type="ECO:0000256" key="6">
    <source>
        <dbReference type="ARBA" id="ARBA00023125"/>
    </source>
</evidence>
<organism evidence="9 10">
    <name type="scientific">Bifidobacterium bohemicum DSM 22767</name>
    <dbReference type="NCBI Taxonomy" id="1437606"/>
    <lineage>
        <taxon>Bacteria</taxon>
        <taxon>Bacillati</taxon>
        <taxon>Actinomycetota</taxon>
        <taxon>Actinomycetes</taxon>
        <taxon>Bifidobacteriales</taxon>
        <taxon>Bifidobacteriaceae</taxon>
        <taxon>Bifidobacterium</taxon>
    </lineage>
</organism>
<dbReference type="InterPro" id="IPR036590">
    <property type="entry name" value="SRAP-like"/>
</dbReference>
<comment type="similarity">
    <text evidence="1 8">Belongs to the SOS response-associated peptidase family.</text>
</comment>
<evidence type="ECO:0000313" key="9">
    <source>
        <dbReference type="EMBL" id="KFI46643.1"/>
    </source>
</evidence>
<evidence type="ECO:0000256" key="7">
    <source>
        <dbReference type="ARBA" id="ARBA00023239"/>
    </source>
</evidence>
<dbReference type="GO" id="GO:0008233">
    <property type="term" value="F:peptidase activity"/>
    <property type="evidence" value="ECO:0007669"/>
    <property type="project" value="UniProtKB-KW"/>
</dbReference>
<accession>A0A086ZJE3</accession>
<evidence type="ECO:0000256" key="1">
    <source>
        <dbReference type="ARBA" id="ARBA00008136"/>
    </source>
</evidence>
<keyword evidence="10" id="KW-1185">Reference proteome</keyword>
<dbReference type="PANTHER" id="PTHR13604:SF0">
    <property type="entry name" value="ABASIC SITE PROCESSING PROTEIN HMCES"/>
    <property type="match status" value="1"/>
</dbReference>
<dbReference type="GO" id="GO:0016829">
    <property type="term" value="F:lyase activity"/>
    <property type="evidence" value="ECO:0007669"/>
    <property type="project" value="UniProtKB-KW"/>
</dbReference>
<keyword evidence="7" id="KW-0456">Lyase</keyword>
<dbReference type="RefSeq" id="WP_033520194.1">
    <property type="nucleotide sequence ID" value="NZ_JDUS01000001.1"/>
</dbReference>
<reference evidence="9 10" key="1">
    <citation type="submission" date="2014-03" db="EMBL/GenBank/DDBJ databases">
        <title>Genomics of Bifidobacteria.</title>
        <authorList>
            <person name="Ventura M."/>
            <person name="Milani C."/>
            <person name="Lugli G.A."/>
        </authorList>
    </citation>
    <scope>NUCLEOTIDE SEQUENCE [LARGE SCALE GENOMIC DNA]</scope>
    <source>
        <strain evidence="9 10">DSM 22767</strain>
    </source>
</reference>
<dbReference type="Pfam" id="PF02586">
    <property type="entry name" value="SRAP"/>
    <property type="match status" value="1"/>
</dbReference>
<dbReference type="InterPro" id="IPR003738">
    <property type="entry name" value="SRAP"/>
</dbReference>
<dbReference type="GO" id="GO:0006508">
    <property type="term" value="P:proteolysis"/>
    <property type="evidence" value="ECO:0007669"/>
    <property type="project" value="UniProtKB-KW"/>
</dbReference>
<keyword evidence="4 8" id="KW-0378">Hydrolase</keyword>
<keyword evidence="3" id="KW-0227">DNA damage</keyword>
<comment type="caution">
    <text evidence="9">The sequence shown here is derived from an EMBL/GenBank/DDBJ whole genome shotgun (WGS) entry which is preliminary data.</text>
</comment>
<keyword evidence="5" id="KW-0190">Covalent protein-DNA linkage</keyword>
<dbReference type="EC" id="3.4.-.-" evidence="8"/>
<dbReference type="AlphaFoldDB" id="A0A086ZJE3"/>
<dbReference type="Proteomes" id="UP000029096">
    <property type="component" value="Unassembled WGS sequence"/>
</dbReference>
<dbReference type="eggNOG" id="COG2135">
    <property type="taxonomic scope" value="Bacteria"/>
</dbReference>